<name>A0A183I3S3_9BILA</name>
<evidence type="ECO:0000313" key="2">
    <source>
        <dbReference type="Proteomes" id="UP000267606"/>
    </source>
</evidence>
<dbReference type="WBParaSite" id="OFLC_0001439301-mRNA-1">
    <property type="protein sequence ID" value="OFLC_0001439301-mRNA-1"/>
    <property type="gene ID" value="OFLC_0001439301"/>
</dbReference>
<dbReference type="AlphaFoldDB" id="A0A183I3S3"/>
<evidence type="ECO:0000313" key="3">
    <source>
        <dbReference type="WBParaSite" id="OFLC_0001439301-mRNA-1"/>
    </source>
</evidence>
<sequence length="56" mass="6405">MDEQVEGAVRRIFDNMDEDAYEIARQFYCRLIDLRLIGALTLCLSTNIGNINLGKL</sequence>
<dbReference type="EMBL" id="UZAJ01040812">
    <property type="protein sequence ID" value="VDP16818.1"/>
    <property type="molecule type" value="Genomic_DNA"/>
</dbReference>
<accession>A0A183I3S3</accession>
<proteinExistence type="predicted"/>
<dbReference type="STRING" id="387005.A0A183I3S3"/>
<gene>
    <name evidence="1" type="ORF">OFLC_LOCUS14385</name>
</gene>
<protein>
    <submittedName>
        <fullName evidence="3">Sigma70_r2 domain-containing protein</fullName>
    </submittedName>
</protein>
<organism evidence="3">
    <name type="scientific">Onchocerca flexuosa</name>
    <dbReference type="NCBI Taxonomy" id="387005"/>
    <lineage>
        <taxon>Eukaryota</taxon>
        <taxon>Metazoa</taxon>
        <taxon>Ecdysozoa</taxon>
        <taxon>Nematoda</taxon>
        <taxon>Chromadorea</taxon>
        <taxon>Rhabditida</taxon>
        <taxon>Spirurina</taxon>
        <taxon>Spiruromorpha</taxon>
        <taxon>Filarioidea</taxon>
        <taxon>Onchocercidae</taxon>
        <taxon>Onchocerca</taxon>
    </lineage>
</organism>
<reference evidence="1 2" key="2">
    <citation type="submission" date="2018-11" db="EMBL/GenBank/DDBJ databases">
        <authorList>
            <consortium name="Pathogen Informatics"/>
        </authorList>
    </citation>
    <scope>NUCLEOTIDE SEQUENCE [LARGE SCALE GENOMIC DNA]</scope>
</reference>
<evidence type="ECO:0000313" key="1">
    <source>
        <dbReference type="EMBL" id="VDP16818.1"/>
    </source>
</evidence>
<keyword evidence="2" id="KW-1185">Reference proteome</keyword>
<reference evidence="3" key="1">
    <citation type="submission" date="2016-06" db="UniProtKB">
        <authorList>
            <consortium name="WormBaseParasite"/>
        </authorList>
    </citation>
    <scope>IDENTIFICATION</scope>
</reference>
<dbReference type="Proteomes" id="UP000267606">
    <property type="component" value="Unassembled WGS sequence"/>
</dbReference>